<organism evidence="2 3">
    <name type="scientific">Listeria kieliensis</name>
    <dbReference type="NCBI Taxonomy" id="1621700"/>
    <lineage>
        <taxon>Bacteria</taxon>
        <taxon>Bacillati</taxon>
        <taxon>Bacillota</taxon>
        <taxon>Bacilli</taxon>
        <taxon>Bacillales</taxon>
        <taxon>Listeriaceae</taxon>
        <taxon>Listeria</taxon>
    </lineage>
</organism>
<comment type="caution">
    <text evidence="2">The sequence shown here is derived from an EMBL/GenBank/DDBJ whole genome shotgun (WGS) entry which is preliminary data.</text>
</comment>
<gene>
    <name evidence="2" type="ORF">UR08_06510</name>
</gene>
<dbReference type="Gene3D" id="3.30.70.100">
    <property type="match status" value="1"/>
</dbReference>
<feature type="domain" description="HMA" evidence="1">
    <location>
        <begin position="1"/>
        <end position="65"/>
    </location>
</feature>
<dbReference type="EMBL" id="LARY01000002">
    <property type="protein sequence ID" value="RDX01494.1"/>
    <property type="molecule type" value="Genomic_DNA"/>
</dbReference>
<evidence type="ECO:0000313" key="3">
    <source>
        <dbReference type="Proteomes" id="UP000257055"/>
    </source>
</evidence>
<evidence type="ECO:0000259" key="1">
    <source>
        <dbReference type="PROSITE" id="PS50846"/>
    </source>
</evidence>
<dbReference type="Proteomes" id="UP000257055">
    <property type="component" value="Unassembled WGS sequence"/>
</dbReference>
<dbReference type="InterPro" id="IPR036163">
    <property type="entry name" value="HMA_dom_sf"/>
</dbReference>
<reference evidence="3" key="1">
    <citation type="submission" date="2015-04" db="EMBL/GenBank/DDBJ databases">
        <authorList>
            <person name="Schardt J."/>
            <person name="Mueller-Herbst S."/>
            <person name="Scherer S."/>
            <person name="Huptas C."/>
        </authorList>
    </citation>
    <scope>NUCLEOTIDE SEQUENCE [LARGE SCALE GENOMIC DNA]</scope>
    <source>
        <strain evidence="3">Kiel-L1</strain>
    </source>
</reference>
<keyword evidence="3" id="KW-1185">Reference proteome</keyword>
<dbReference type="SUPFAM" id="SSF55008">
    <property type="entry name" value="HMA, heavy metal-associated domain"/>
    <property type="match status" value="1"/>
</dbReference>
<sequence length="68" mass="7258">MKKTVSISGMKCDGCKNIVKSSFEEIPGVASVDVDLEKKQAKVAGDDVSVERLNQALEGTKFSVVAEI</sequence>
<evidence type="ECO:0000313" key="2">
    <source>
        <dbReference type="EMBL" id="RDX01494.1"/>
    </source>
</evidence>
<dbReference type="GO" id="GO:0046872">
    <property type="term" value="F:metal ion binding"/>
    <property type="evidence" value="ECO:0007669"/>
    <property type="project" value="InterPro"/>
</dbReference>
<dbReference type="Pfam" id="PF00403">
    <property type="entry name" value="HMA"/>
    <property type="match status" value="1"/>
</dbReference>
<dbReference type="CDD" id="cd00371">
    <property type="entry name" value="HMA"/>
    <property type="match status" value="1"/>
</dbReference>
<dbReference type="AlphaFoldDB" id="A0A3D8TS89"/>
<proteinExistence type="predicted"/>
<accession>A0A3D8TS89</accession>
<protein>
    <recommendedName>
        <fullName evidence="1">HMA domain-containing protein</fullName>
    </recommendedName>
</protein>
<dbReference type="InterPro" id="IPR006121">
    <property type="entry name" value="HMA_dom"/>
</dbReference>
<dbReference type="PROSITE" id="PS50846">
    <property type="entry name" value="HMA_2"/>
    <property type="match status" value="1"/>
</dbReference>
<name>A0A3D8TS89_9LIST</name>